<keyword evidence="6" id="KW-0297">G-protein coupled receptor</keyword>
<dbReference type="HOGENOM" id="CLU_027592_0_1_1"/>
<comment type="similarity">
    <text evidence="2">Belongs to the G-protein coupled receptor 4 family.</text>
</comment>
<dbReference type="OrthoDB" id="2874149at2759"/>
<keyword evidence="5 10" id="KW-1133">Transmembrane helix</keyword>
<organism evidence="11 12">
    <name type="scientific">Hebeloma cylindrosporum</name>
    <dbReference type="NCBI Taxonomy" id="76867"/>
    <lineage>
        <taxon>Eukaryota</taxon>
        <taxon>Fungi</taxon>
        <taxon>Dikarya</taxon>
        <taxon>Basidiomycota</taxon>
        <taxon>Agaricomycotina</taxon>
        <taxon>Agaricomycetes</taxon>
        <taxon>Agaricomycetidae</taxon>
        <taxon>Agaricales</taxon>
        <taxon>Agaricineae</taxon>
        <taxon>Hymenogastraceae</taxon>
        <taxon>Hebeloma</taxon>
    </lineage>
</organism>
<keyword evidence="8" id="KW-0675">Receptor</keyword>
<evidence type="ECO:0000256" key="1">
    <source>
        <dbReference type="ARBA" id="ARBA00004141"/>
    </source>
</evidence>
<feature type="transmembrane region" description="Helical" evidence="10">
    <location>
        <begin position="70"/>
        <end position="91"/>
    </location>
</feature>
<feature type="transmembrane region" description="Helical" evidence="10">
    <location>
        <begin position="112"/>
        <end position="134"/>
    </location>
</feature>
<proteinExistence type="inferred from homology"/>
<evidence type="ECO:0000313" key="12">
    <source>
        <dbReference type="Proteomes" id="UP000053424"/>
    </source>
</evidence>
<dbReference type="PANTHER" id="PTHR28097">
    <property type="entry name" value="PHEROMONE A FACTOR RECEPTOR"/>
    <property type="match status" value="1"/>
</dbReference>
<dbReference type="Proteomes" id="UP000053424">
    <property type="component" value="Unassembled WGS sequence"/>
</dbReference>
<dbReference type="PRINTS" id="PR00899">
    <property type="entry name" value="GPCRSTE3"/>
</dbReference>
<feature type="transmembrane region" description="Helical" evidence="10">
    <location>
        <begin position="272"/>
        <end position="291"/>
    </location>
</feature>
<feature type="transmembrane region" description="Helical" evidence="10">
    <location>
        <begin position="154"/>
        <end position="184"/>
    </location>
</feature>
<sequence>MTDSTYPLFPVFAFLGFILPLIPLPWHLQSLNSGTCYFILWASLASLNQFINSIVWAGNVLNPAPVWCEISIRIMMGASVGIPAASLCINRRLYYIASIQTASITGTEKRRAVLLDSLICLVFPLVYIGLQYVVQGHRFNIFEDIGCYPALYNTVLTFFISSIWPIILGLISSVYCILSLRAFAKRRADFSQFLSSNTTLTVGRYFRLMALAMTEICATTPLSIFMIWLNATTTPVGPWRSWEDTHFAYSRVEQIPGIFWRSNRLLVIAIEFSRWMTPISSLLFFAFFGFAHESKKNYRLAWNWFRRVLSIKAPRSAIDVPIRKNSPLHSSVLPLHDFKKSHSTYSTYSTSPSLSSGNFLITPCSDETPTSSTFTILSPVVTPASLGESHQVKLTRSLTL</sequence>
<keyword evidence="9" id="KW-0807">Transducer</keyword>
<dbReference type="PRINTS" id="PR00901">
    <property type="entry name" value="PHEROMONEBAR"/>
</dbReference>
<comment type="subcellular location">
    <subcellularLocation>
        <location evidence="1">Membrane</location>
        <topology evidence="1">Multi-pass membrane protein</topology>
    </subcellularLocation>
</comment>
<dbReference type="Pfam" id="PF02076">
    <property type="entry name" value="STE3"/>
    <property type="match status" value="1"/>
</dbReference>
<name>A0A0C2XWN6_HEBCY</name>
<reference evidence="11 12" key="1">
    <citation type="submission" date="2014-04" db="EMBL/GenBank/DDBJ databases">
        <authorList>
            <consortium name="DOE Joint Genome Institute"/>
            <person name="Kuo A."/>
            <person name="Gay G."/>
            <person name="Dore J."/>
            <person name="Kohler A."/>
            <person name="Nagy L.G."/>
            <person name="Floudas D."/>
            <person name="Copeland A."/>
            <person name="Barry K.W."/>
            <person name="Cichocki N."/>
            <person name="Veneault-Fourrey C."/>
            <person name="LaButti K."/>
            <person name="Lindquist E.A."/>
            <person name="Lipzen A."/>
            <person name="Lundell T."/>
            <person name="Morin E."/>
            <person name="Murat C."/>
            <person name="Sun H."/>
            <person name="Tunlid A."/>
            <person name="Henrissat B."/>
            <person name="Grigoriev I.V."/>
            <person name="Hibbett D.S."/>
            <person name="Martin F."/>
            <person name="Nordberg H.P."/>
            <person name="Cantor M.N."/>
            <person name="Hua S.X."/>
        </authorList>
    </citation>
    <scope>NUCLEOTIDE SEQUENCE [LARGE SCALE GENOMIC DNA]</scope>
    <source>
        <strain evidence="12">h7</strain>
    </source>
</reference>
<evidence type="ECO:0000256" key="6">
    <source>
        <dbReference type="ARBA" id="ARBA00023040"/>
    </source>
</evidence>
<reference evidence="12" key="2">
    <citation type="submission" date="2015-01" db="EMBL/GenBank/DDBJ databases">
        <title>Evolutionary Origins and Diversification of the Mycorrhizal Mutualists.</title>
        <authorList>
            <consortium name="DOE Joint Genome Institute"/>
            <consortium name="Mycorrhizal Genomics Consortium"/>
            <person name="Kohler A."/>
            <person name="Kuo A."/>
            <person name="Nagy L.G."/>
            <person name="Floudas D."/>
            <person name="Copeland A."/>
            <person name="Barry K.W."/>
            <person name="Cichocki N."/>
            <person name="Veneault-Fourrey C."/>
            <person name="LaButti K."/>
            <person name="Lindquist E.A."/>
            <person name="Lipzen A."/>
            <person name="Lundell T."/>
            <person name="Morin E."/>
            <person name="Murat C."/>
            <person name="Riley R."/>
            <person name="Ohm R."/>
            <person name="Sun H."/>
            <person name="Tunlid A."/>
            <person name="Henrissat B."/>
            <person name="Grigoriev I.V."/>
            <person name="Hibbett D.S."/>
            <person name="Martin F."/>
        </authorList>
    </citation>
    <scope>NUCLEOTIDE SEQUENCE [LARGE SCALE GENOMIC DNA]</scope>
    <source>
        <strain evidence="12">h7</strain>
    </source>
</reference>
<keyword evidence="12" id="KW-1185">Reference proteome</keyword>
<evidence type="ECO:0000256" key="7">
    <source>
        <dbReference type="ARBA" id="ARBA00023136"/>
    </source>
</evidence>
<dbReference type="GO" id="GO:0005886">
    <property type="term" value="C:plasma membrane"/>
    <property type="evidence" value="ECO:0007669"/>
    <property type="project" value="TreeGrafter"/>
</dbReference>
<dbReference type="AlphaFoldDB" id="A0A0C2XWN6"/>
<keyword evidence="4 10" id="KW-0812">Transmembrane</keyword>
<evidence type="ECO:0000256" key="4">
    <source>
        <dbReference type="ARBA" id="ARBA00022692"/>
    </source>
</evidence>
<feature type="transmembrane region" description="Helical" evidence="10">
    <location>
        <begin position="38"/>
        <end position="58"/>
    </location>
</feature>
<dbReference type="EMBL" id="KN831779">
    <property type="protein sequence ID" value="KIM42063.1"/>
    <property type="molecule type" value="Genomic_DNA"/>
</dbReference>
<gene>
    <name evidence="11" type="ORF">M413DRAFT_143772</name>
</gene>
<evidence type="ECO:0000256" key="3">
    <source>
        <dbReference type="ARBA" id="ARBA00022507"/>
    </source>
</evidence>
<dbReference type="InterPro" id="IPR000481">
    <property type="entry name" value="GPCR_Pheromne_B_alpha_rcpt"/>
</dbReference>
<evidence type="ECO:0000256" key="5">
    <source>
        <dbReference type="ARBA" id="ARBA00022989"/>
    </source>
</evidence>
<protein>
    <submittedName>
        <fullName evidence="11">Uncharacterized protein</fullName>
    </submittedName>
</protein>
<accession>A0A0C2XWN6</accession>
<evidence type="ECO:0000313" key="11">
    <source>
        <dbReference type="EMBL" id="KIM42063.1"/>
    </source>
</evidence>
<dbReference type="GO" id="GO:0004934">
    <property type="term" value="F:mating-type alpha-factor pheromone receptor activity"/>
    <property type="evidence" value="ECO:0007669"/>
    <property type="project" value="InterPro"/>
</dbReference>
<evidence type="ECO:0000256" key="2">
    <source>
        <dbReference type="ARBA" id="ARBA00011085"/>
    </source>
</evidence>
<dbReference type="PANTHER" id="PTHR28097:SF1">
    <property type="entry name" value="PHEROMONE A FACTOR RECEPTOR"/>
    <property type="match status" value="1"/>
</dbReference>
<evidence type="ECO:0000256" key="8">
    <source>
        <dbReference type="ARBA" id="ARBA00023170"/>
    </source>
</evidence>
<dbReference type="CDD" id="cd14966">
    <property type="entry name" value="7tmD_STE3"/>
    <property type="match status" value="1"/>
</dbReference>
<evidence type="ECO:0000256" key="10">
    <source>
        <dbReference type="SAM" id="Phobius"/>
    </source>
</evidence>
<feature type="transmembrane region" description="Helical" evidence="10">
    <location>
        <begin position="6"/>
        <end position="26"/>
    </location>
</feature>
<feature type="transmembrane region" description="Helical" evidence="10">
    <location>
        <begin position="205"/>
        <end position="229"/>
    </location>
</feature>
<keyword evidence="7 10" id="KW-0472">Membrane</keyword>
<evidence type="ECO:0000256" key="9">
    <source>
        <dbReference type="ARBA" id="ARBA00023224"/>
    </source>
</evidence>
<dbReference type="GO" id="GO:0000750">
    <property type="term" value="P:pheromone-dependent signal transduction involved in conjugation with cellular fusion"/>
    <property type="evidence" value="ECO:0007669"/>
    <property type="project" value="TreeGrafter"/>
</dbReference>
<keyword evidence="3" id="KW-0589">Pheromone response</keyword>
<dbReference type="InterPro" id="IPR001499">
    <property type="entry name" value="GPCR_STE3"/>
</dbReference>